<dbReference type="HOGENOM" id="CLU_083267_0_0_9"/>
<sequence length="286" mass="32334">MGYKYLIIESNGKTLDFRNDNRFILCDPVDGLNPVSAEYSSSKGANYDGERMTSARLSIRPLTLRIKVLEPVDENRHDLHSFFMPKKKVRVYYYSPSLNAYIDGFVEGVSDQQFYRDDLIVISIRCFSPYFIENTKSITSYNTVSYGFHFPFSITVPVPFGSLSSTDHQSVLNKGTEDVGCTIHIKAIGGDVINPVIYNQTTDKRMHIKATINSNDELLIKTSVGEKSIFYIDDVALDKTNMIDSLDRTSDWITLLSGDNLIYVNAESGVKYMQVIVENETLYNGV</sequence>
<protein>
    <recommendedName>
        <fullName evidence="1">Siphovirus-type tail component C-terminal domain-containing protein</fullName>
    </recommendedName>
</protein>
<dbReference type="OrthoDB" id="2079081at2"/>
<dbReference type="Proteomes" id="UP000004097">
    <property type="component" value="Unassembled WGS sequence"/>
</dbReference>
<organism evidence="2 3">
    <name type="scientific">Solobacterium moorei F0204</name>
    <dbReference type="NCBI Taxonomy" id="706433"/>
    <lineage>
        <taxon>Bacteria</taxon>
        <taxon>Bacillati</taxon>
        <taxon>Bacillota</taxon>
        <taxon>Erysipelotrichia</taxon>
        <taxon>Erysipelotrichales</taxon>
        <taxon>Erysipelotrichaceae</taxon>
        <taxon>Solobacterium</taxon>
    </lineage>
</organism>
<dbReference type="Pfam" id="PF22768">
    <property type="entry name" value="SPP1_Dit"/>
    <property type="match status" value="1"/>
</dbReference>
<name>E7MNY5_9FIRM</name>
<dbReference type="RefSeq" id="WP_006526073.1">
    <property type="nucleotide sequence ID" value="NZ_GL637664.1"/>
</dbReference>
<accession>E7MNY5</accession>
<dbReference type="EMBL" id="AECQ01000027">
    <property type="protein sequence ID" value="EFW24166.1"/>
    <property type="molecule type" value="Genomic_DNA"/>
</dbReference>
<dbReference type="InterPro" id="IPR054738">
    <property type="entry name" value="Siphovirus-type_tail_C"/>
</dbReference>
<dbReference type="STRING" id="706433.HMPREF9430_01256"/>
<dbReference type="Gene3D" id="2.60.120.860">
    <property type="match status" value="1"/>
</dbReference>
<comment type="caution">
    <text evidence="2">The sequence shown here is derived from an EMBL/GenBank/DDBJ whole genome shotgun (WGS) entry which is preliminary data.</text>
</comment>
<reference evidence="2 3" key="1">
    <citation type="submission" date="2010-08" db="EMBL/GenBank/DDBJ databases">
        <authorList>
            <person name="Weinstock G."/>
            <person name="Sodergren E."/>
            <person name="Clifton S."/>
            <person name="Fulton L."/>
            <person name="Fulton B."/>
            <person name="Courtney L."/>
            <person name="Fronick C."/>
            <person name="Harrison M."/>
            <person name="Strong C."/>
            <person name="Farmer C."/>
            <person name="Delahaunty K."/>
            <person name="Markovic C."/>
            <person name="Hall O."/>
            <person name="Minx P."/>
            <person name="Tomlinson C."/>
            <person name="Mitreva M."/>
            <person name="Hou S."/>
            <person name="Chen J."/>
            <person name="Wollam A."/>
            <person name="Pepin K.H."/>
            <person name="Johnson M."/>
            <person name="Bhonagiri V."/>
            <person name="Zhang X."/>
            <person name="Suruliraj S."/>
            <person name="Warren W."/>
            <person name="Chinwalla A."/>
            <person name="Mardis E.R."/>
            <person name="Wilson R.K."/>
        </authorList>
    </citation>
    <scope>NUCLEOTIDE SEQUENCE [LARGE SCALE GENOMIC DNA]</scope>
    <source>
        <strain evidence="2 3">F0204</strain>
    </source>
</reference>
<dbReference type="AlphaFoldDB" id="E7MNY5"/>
<proteinExistence type="predicted"/>
<dbReference type="eggNOG" id="ENOG5032XP4">
    <property type="taxonomic scope" value="Bacteria"/>
</dbReference>
<feature type="domain" description="Siphovirus-type tail component C-terminal" evidence="1">
    <location>
        <begin position="175"/>
        <end position="268"/>
    </location>
</feature>
<evidence type="ECO:0000313" key="2">
    <source>
        <dbReference type="EMBL" id="EFW24166.1"/>
    </source>
</evidence>
<gene>
    <name evidence="2" type="ORF">HMPREF9430_01256</name>
</gene>
<evidence type="ECO:0000259" key="1">
    <source>
        <dbReference type="Pfam" id="PF22768"/>
    </source>
</evidence>
<evidence type="ECO:0000313" key="3">
    <source>
        <dbReference type="Proteomes" id="UP000004097"/>
    </source>
</evidence>
<keyword evidence="3" id="KW-1185">Reference proteome</keyword>